<feature type="transmembrane region" description="Helical" evidence="1">
    <location>
        <begin position="146"/>
        <end position="166"/>
    </location>
</feature>
<keyword evidence="1" id="KW-1133">Transmembrane helix</keyword>
<evidence type="ECO:0000256" key="1">
    <source>
        <dbReference type="SAM" id="Phobius"/>
    </source>
</evidence>
<keyword evidence="1" id="KW-0812">Transmembrane</keyword>
<dbReference type="EMBL" id="JBHSXX010000001">
    <property type="protein sequence ID" value="MFC6867593.1"/>
    <property type="molecule type" value="Genomic_DNA"/>
</dbReference>
<feature type="transmembrane region" description="Helical" evidence="1">
    <location>
        <begin position="62"/>
        <end position="85"/>
    </location>
</feature>
<reference evidence="3" key="1">
    <citation type="journal article" date="2019" name="Int. J. Syst. Evol. Microbiol.">
        <title>The Global Catalogue of Microorganisms (GCM) 10K type strain sequencing project: providing services to taxonomists for standard genome sequencing and annotation.</title>
        <authorList>
            <consortium name="The Broad Institute Genomics Platform"/>
            <consortium name="The Broad Institute Genome Sequencing Center for Infectious Disease"/>
            <person name="Wu L."/>
            <person name="Ma J."/>
        </authorList>
    </citation>
    <scope>NUCLEOTIDE SEQUENCE [LARGE SCALE GENOMIC DNA]</scope>
    <source>
        <strain evidence="3">KCTC 32255</strain>
    </source>
</reference>
<dbReference type="Proteomes" id="UP001596337">
    <property type="component" value="Unassembled WGS sequence"/>
</dbReference>
<gene>
    <name evidence="2" type="ORF">ACFQGD_10565</name>
</gene>
<protein>
    <submittedName>
        <fullName evidence="2">Uncharacterized protein</fullName>
    </submittedName>
</protein>
<name>A0ABW2BYB7_9PSEU</name>
<feature type="transmembrane region" description="Helical" evidence="1">
    <location>
        <begin position="30"/>
        <end position="50"/>
    </location>
</feature>
<accession>A0ABW2BYB7</accession>
<keyword evidence="1" id="KW-0472">Membrane</keyword>
<proteinExistence type="predicted"/>
<evidence type="ECO:0000313" key="2">
    <source>
        <dbReference type="EMBL" id="MFC6867593.1"/>
    </source>
</evidence>
<feature type="transmembrane region" description="Helical" evidence="1">
    <location>
        <begin position="106"/>
        <end position="126"/>
    </location>
</feature>
<comment type="caution">
    <text evidence="2">The sequence shown here is derived from an EMBL/GenBank/DDBJ whole genome shotgun (WGS) entry which is preliminary data.</text>
</comment>
<organism evidence="2 3">
    <name type="scientific">Haloechinothrix salitolerans</name>
    <dbReference type="NCBI Taxonomy" id="926830"/>
    <lineage>
        <taxon>Bacteria</taxon>
        <taxon>Bacillati</taxon>
        <taxon>Actinomycetota</taxon>
        <taxon>Actinomycetes</taxon>
        <taxon>Pseudonocardiales</taxon>
        <taxon>Pseudonocardiaceae</taxon>
        <taxon>Haloechinothrix</taxon>
    </lineage>
</organism>
<keyword evidence="3" id="KW-1185">Reference proteome</keyword>
<sequence length="185" mass="20047">MTQPHSTAPTTHSVPLPDPLVRTIRTRATALGVTVLVLSVAAVPALLLIPSGLLPYDDPLRLGVPLFAGITGCCLVGAGVFTLVARGSVADGHLRLNTMRVTRAGLLFAVVLSTISGLVAWGVLALVASTPPERYRDEVQFDTGDWLYVLLLFGAIALIWVCFFVLRPVLWRSRYVAREWTRWGS</sequence>
<dbReference type="RefSeq" id="WP_345399955.1">
    <property type="nucleotide sequence ID" value="NZ_BAABLA010000096.1"/>
</dbReference>
<evidence type="ECO:0000313" key="3">
    <source>
        <dbReference type="Proteomes" id="UP001596337"/>
    </source>
</evidence>